<evidence type="ECO:0000313" key="1">
    <source>
        <dbReference type="EMBL" id="CAF5015324.1"/>
    </source>
</evidence>
<organism evidence="1 2">
    <name type="scientific">Rotaria socialis</name>
    <dbReference type="NCBI Taxonomy" id="392032"/>
    <lineage>
        <taxon>Eukaryota</taxon>
        <taxon>Metazoa</taxon>
        <taxon>Spiralia</taxon>
        <taxon>Gnathifera</taxon>
        <taxon>Rotifera</taxon>
        <taxon>Eurotatoria</taxon>
        <taxon>Bdelloidea</taxon>
        <taxon>Philodinida</taxon>
        <taxon>Philodinidae</taxon>
        <taxon>Rotaria</taxon>
    </lineage>
</organism>
<proteinExistence type="predicted"/>
<reference evidence="1" key="1">
    <citation type="submission" date="2021-02" db="EMBL/GenBank/DDBJ databases">
        <authorList>
            <person name="Nowell W R."/>
        </authorList>
    </citation>
    <scope>NUCLEOTIDE SEQUENCE</scope>
</reference>
<sequence>VVVVVTDDAADVSLAKSLLSIGDNARGAICVIVSTDKGEIEDEDSCRLFEKLSLF</sequence>
<evidence type="ECO:0000313" key="2">
    <source>
        <dbReference type="Proteomes" id="UP000663848"/>
    </source>
</evidence>
<protein>
    <submittedName>
        <fullName evidence="1">Uncharacterized protein</fullName>
    </submittedName>
</protein>
<dbReference type="EMBL" id="CAJOBR010036948">
    <property type="protein sequence ID" value="CAF5015324.1"/>
    <property type="molecule type" value="Genomic_DNA"/>
</dbReference>
<dbReference type="Proteomes" id="UP000663848">
    <property type="component" value="Unassembled WGS sequence"/>
</dbReference>
<gene>
    <name evidence="1" type="ORF">QYT958_LOCUS39457</name>
</gene>
<name>A0A822AXQ7_9BILA</name>
<dbReference type="AlphaFoldDB" id="A0A822AXQ7"/>
<feature type="non-terminal residue" evidence="1">
    <location>
        <position position="1"/>
    </location>
</feature>
<accession>A0A822AXQ7</accession>
<comment type="caution">
    <text evidence="1">The sequence shown here is derived from an EMBL/GenBank/DDBJ whole genome shotgun (WGS) entry which is preliminary data.</text>
</comment>